<feature type="domain" description="Bifunctional inhibitor/plant lipid transfer protein/seed storage helical" evidence="5">
    <location>
        <begin position="54"/>
        <end position="152"/>
    </location>
</feature>
<dbReference type="AlphaFoldDB" id="A0A1V0JB75"/>
<dbReference type="PANTHER" id="PTHR35496:SF4">
    <property type="entry name" value="2S SULFUR-RICH SEED STORAGE PROTEIN 2-LIKE"/>
    <property type="match status" value="1"/>
</dbReference>
<comment type="similarity">
    <text evidence="1">Belongs to the 2S seed storage albumins family.</text>
</comment>
<dbReference type="EMBL" id="KY078359">
    <property type="protein sequence ID" value="ARD06084.1"/>
    <property type="molecule type" value="Genomic_DNA"/>
</dbReference>
<reference evidence="6" key="1">
    <citation type="journal article" date="2017" name="Mol. Biol. Evol.">
        <title>Stepwise evolution of a buried inhibitor peptide over 45 million years.</title>
        <authorList>
            <person name="Jayasena A.S."/>
            <person name="Fisher M.F."/>
            <person name="Panero J.L."/>
            <person name="Secco D."/>
            <person name="Bernath-Levin K."/>
            <person name="Berkowitz O."/>
            <person name="Taylor N.L."/>
            <person name="Schilling E.E."/>
            <person name="Whelan J."/>
            <person name="Mylne J.S."/>
        </authorList>
    </citation>
    <scope>NUCLEOTIDE SEQUENCE</scope>
    <source>
        <strain evidence="6">JM9230</strain>
    </source>
</reference>
<keyword evidence="4" id="KW-0732">Signal</keyword>
<keyword evidence="3" id="KW-0708">Seed storage protein</keyword>
<protein>
    <submittedName>
        <fullName evidence="6">PawS-like protein C.a</fullName>
    </submittedName>
</protein>
<name>A0A1V0JB75_DIMSI</name>
<keyword evidence="2" id="KW-0758">Storage protein</keyword>
<dbReference type="CDD" id="cd00261">
    <property type="entry name" value="AAI_SS"/>
    <property type="match status" value="1"/>
</dbReference>
<organism evidence="6">
    <name type="scientific">Dimorphotheca sinuata</name>
    <name type="common">African daisy</name>
    <dbReference type="NCBI Taxonomy" id="112408"/>
    <lineage>
        <taxon>Eukaryota</taxon>
        <taxon>Viridiplantae</taxon>
        <taxon>Streptophyta</taxon>
        <taxon>Embryophyta</taxon>
        <taxon>Tracheophyta</taxon>
        <taxon>Spermatophyta</taxon>
        <taxon>Magnoliopsida</taxon>
        <taxon>eudicotyledons</taxon>
        <taxon>Gunneridae</taxon>
        <taxon>Pentapetalae</taxon>
        <taxon>asterids</taxon>
        <taxon>campanulids</taxon>
        <taxon>Asterales</taxon>
        <taxon>Asteraceae</taxon>
        <taxon>Asteroideae</taxon>
        <taxon>Calenduleae</taxon>
        <taxon>Dimorphotheca</taxon>
    </lineage>
</organism>
<dbReference type="InterPro" id="IPR016140">
    <property type="entry name" value="Bifunc_inhib/LTP/seed_store"/>
</dbReference>
<dbReference type="InterPro" id="IPR036312">
    <property type="entry name" value="Bifun_inhib/LTP/seed_sf"/>
</dbReference>
<evidence type="ECO:0000256" key="1">
    <source>
        <dbReference type="ARBA" id="ARBA00008262"/>
    </source>
</evidence>
<dbReference type="Pfam" id="PF00234">
    <property type="entry name" value="Tryp_alpha_amyl"/>
    <property type="match status" value="1"/>
</dbReference>
<dbReference type="SUPFAM" id="SSF47699">
    <property type="entry name" value="Bifunctional inhibitor/lipid-transfer protein/seed storage 2S albumin"/>
    <property type="match status" value="1"/>
</dbReference>
<evidence type="ECO:0000313" key="6">
    <source>
        <dbReference type="EMBL" id="ARD06084.1"/>
    </source>
</evidence>
<evidence type="ECO:0000259" key="5">
    <source>
        <dbReference type="SMART" id="SM00499"/>
    </source>
</evidence>
<sequence length="158" mass="17614">MAKLAILAFCLAAFVAFFEVSAYKTTITTTNICDNDKSTPDVLVDSLPLTMNECWSLLEGQQLNHCVVHVTQRTSFNPKLRMSVANPVQQRGQLQECCNQLRQVPNDCQCQALQQVVEEARLQGQLEGDGLVEMLTKANELPNDCKLPDEECMPTLKP</sequence>
<dbReference type="InterPro" id="IPR000617">
    <property type="entry name" value="Napin/2SS/CON"/>
</dbReference>
<dbReference type="GO" id="GO:0045735">
    <property type="term" value="F:nutrient reservoir activity"/>
    <property type="evidence" value="ECO:0007669"/>
    <property type="project" value="UniProtKB-KW"/>
</dbReference>
<accession>A0A1V0JB75</accession>
<feature type="signal peptide" evidence="4">
    <location>
        <begin position="1"/>
        <end position="22"/>
    </location>
</feature>
<dbReference type="PANTHER" id="PTHR35496">
    <property type="entry name" value="2S SEED STORAGE PROTEIN 1-RELATED"/>
    <property type="match status" value="1"/>
</dbReference>
<feature type="chain" id="PRO_5010740358" evidence="4">
    <location>
        <begin position="23"/>
        <end position="158"/>
    </location>
</feature>
<evidence type="ECO:0000256" key="3">
    <source>
        <dbReference type="ARBA" id="ARBA00023129"/>
    </source>
</evidence>
<proteinExistence type="inferred from homology"/>
<dbReference type="SMART" id="SM00499">
    <property type="entry name" value="AAI"/>
    <property type="match status" value="1"/>
</dbReference>
<dbReference type="Gene3D" id="1.10.110.10">
    <property type="entry name" value="Plant lipid-transfer and hydrophobic proteins"/>
    <property type="match status" value="1"/>
</dbReference>
<evidence type="ECO:0000256" key="4">
    <source>
        <dbReference type="SAM" id="SignalP"/>
    </source>
</evidence>
<evidence type="ECO:0000256" key="2">
    <source>
        <dbReference type="ARBA" id="ARBA00022761"/>
    </source>
</evidence>